<evidence type="ECO:0000313" key="3">
    <source>
        <dbReference type="Proteomes" id="UP001205531"/>
    </source>
</evidence>
<protein>
    <submittedName>
        <fullName evidence="2">NVEALA domain-containing protein</fullName>
    </submittedName>
</protein>
<sequence length="86" mass="9105">MKNKFLGALCLAIACAGAMAYSSRYSEDNPSRDVVLMENVEALSQSESGGVYLPCYASPTRKCSVNVSTASGQGVLTLDDHQKVQA</sequence>
<dbReference type="RefSeq" id="WP_117664066.1">
    <property type="nucleotide sequence ID" value="NZ_CABOGV010000048.1"/>
</dbReference>
<comment type="caution">
    <text evidence="2">The sequence shown here is derived from an EMBL/GenBank/DDBJ whole genome shotgun (WGS) entry which is preliminary data.</text>
</comment>
<name>A0AAW5IRK7_9BACT</name>
<accession>A0AAW5IRK7</accession>
<proteinExistence type="predicted"/>
<evidence type="ECO:0000256" key="1">
    <source>
        <dbReference type="SAM" id="SignalP"/>
    </source>
</evidence>
<organism evidence="2 3">
    <name type="scientific">Segatella copri</name>
    <dbReference type="NCBI Taxonomy" id="165179"/>
    <lineage>
        <taxon>Bacteria</taxon>
        <taxon>Pseudomonadati</taxon>
        <taxon>Bacteroidota</taxon>
        <taxon>Bacteroidia</taxon>
        <taxon>Bacteroidales</taxon>
        <taxon>Prevotellaceae</taxon>
        <taxon>Segatella</taxon>
    </lineage>
</organism>
<dbReference type="PROSITE" id="PS51257">
    <property type="entry name" value="PROKAR_LIPOPROTEIN"/>
    <property type="match status" value="1"/>
</dbReference>
<evidence type="ECO:0000313" key="2">
    <source>
        <dbReference type="EMBL" id="MCP9565545.1"/>
    </source>
</evidence>
<feature type="chain" id="PRO_5043453598" evidence="1">
    <location>
        <begin position="21"/>
        <end position="86"/>
    </location>
</feature>
<dbReference type="AlphaFoldDB" id="A0AAW5IRK7"/>
<reference evidence="2" key="1">
    <citation type="submission" date="2022-07" db="EMBL/GenBank/DDBJ databases">
        <title>Prevotella copri.</title>
        <authorList>
            <person name="Yang C."/>
        </authorList>
    </citation>
    <scope>NUCLEOTIDE SEQUENCE</scope>
    <source>
        <strain evidence="2">HF2107</strain>
    </source>
</reference>
<feature type="signal peptide" evidence="1">
    <location>
        <begin position="1"/>
        <end position="20"/>
    </location>
</feature>
<dbReference type="EMBL" id="JANDWZ010000039">
    <property type="protein sequence ID" value="MCP9565545.1"/>
    <property type="molecule type" value="Genomic_DNA"/>
</dbReference>
<dbReference type="Proteomes" id="UP001205531">
    <property type="component" value="Unassembled WGS sequence"/>
</dbReference>
<keyword evidence="1" id="KW-0732">Signal</keyword>
<gene>
    <name evidence="2" type="ORF">NNC64_13470</name>
</gene>